<evidence type="ECO:0000256" key="2">
    <source>
        <dbReference type="ARBA" id="ARBA00004496"/>
    </source>
</evidence>
<dbReference type="GO" id="GO:0000184">
    <property type="term" value="P:nuclear-transcribed mRNA catabolic process, nonsense-mediated decay"/>
    <property type="evidence" value="ECO:0007669"/>
    <property type="project" value="UniProtKB-KW"/>
</dbReference>
<dbReference type="Gene3D" id="1.25.40.10">
    <property type="entry name" value="Tetratricopeptide repeat domain"/>
    <property type="match status" value="1"/>
</dbReference>
<proteinExistence type="predicted"/>
<sequence>MAVNSCEKDCSSIDALQRKDRKSVSDGNCETVSNVNGTMNSSIQKDRKKPALEIYCPKARFSNKNCKIEESNLMVNKEVPLKDGINSSEDVSSKLGNESKNSNSSKQSKNGRSRRPDMQVYVPKAKVAAQLNEKRNLPLKKDNQEEESTDLKKKSNRKNNYHATEIKNLQKKSENDISNNLVSKHSNSSSPLHTSSWADIMEESDLSTNPRSTPEEDLWNNYSEGSGSIKSYKMQRKQKSKIKISVEEPGKQKSSKNSVKIENHKEIGKNCREKNLESGQNSKKLNVGNNHHNHVKFHDNRRSRQNAHTYEKRSPDLEKSHNDNISNKNTKPVNDLNSKNGDFNQSCKYDKNQVIDNKSKTDRKKKEKEQNLPPRFQRNKSHNLEADKHNAWQNGSGGILKIPSQYNFNEVKSEVVENNFSNPVVYSEPHFINKQLFNPNNPSKPEIVNIPAPTPPMHYDRYYMQSFLSDSPSNDHSSFLSAPMPYIPPPQPVLNNQYHFASPGCPIMDGNKMYMEAESIPPPIQCPVPATLYNRQVECYNEHATATEPRKKRLKPFLERNLREKTDLEKDLASLLAKGHTVSNVNAAKQCRWKLQLRYENIILADPKYCAEHNPEQSLWKIVYHQVIESLRKKLEDNRENQDLIKETLLNIILEVMPLVPCFMKIYWKNKKKLLDLSYQRYWNTEYIATARIPEHLRSVLISVQKTLIYLGDLARYKEQVSQTASYGKARSWYLKAQQLAPKNGIPYHHLAMLAFHTRRRLDAIYYFMRSLAASNPYLSAKESLLSLFDEARKKYEQYEAKRTKENVDETNYLEEDINGQFEVWIKDDGSTNQLPADTSIDSSDLTDLPDIELNKRFIISFLHVHGKLFTKVGMETFPDVLKNMLKEFYCLLQRTPLPLTAIRILQLLAINIFSVANSSQKENGREHGGCSLLQEQALYTSMMMMSMLMDHCVFLLVSQKSSTDFNNKIISDDLALLLPAVKIWTDWMSCQRTLWAPPSSVLLGRWNIGYNLSVWSSFANLLTALVEIDTSNPVVINHEIPDYMPLILEEDITFAGFVPVLEALHYPAFVKPPFDKERAKHVFRISRIQFFGDYLCGITPSCMEFHVESKKYISLVNEMSLEESFERSSLYNSSTEESVLNESLNSSQIEEELAKLEYQDELKALWLKKEALRLAKKEQEQQKAQLQAVLQNNQSRPIVLKIKPRYLIPDTNCFIDHLGLFKNILASTNFHVVIPLIVINELDGLTRGKRVTEHSTPEHTSRVTTLSSEAILFLEEQFASRHPHLRAITSKGSILDTISFRSEEIGKNKGTNDDLILNCCLSYCKDRAEKYMPKNPDDNITLFREVVLLTDDRNLRIKALAHHVPVRDLLSFLQWANS</sequence>
<evidence type="ECO:0000256" key="6">
    <source>
        <dbReference type="SAM" id="Coils"/>
    </source>
</evidence>
<comment type="caution">
    <text evidence="9">The sequence shown here is derived from an EMBL/GenBank/DDBJ whole genome shotgun (WGS) entry which is preliminary data.</text>
</comment>
<feature type="compositionally biased region" description="Basic and acidic residues" evidence="7">
    <location>
        <begin position="259"/>
        <end position="276"/>
    </location>
</feature>
<evidence type="ECO:0000313" key="10">
    <source>
        <dbReference type="Proteomes" id="UP000886998"/>
    </source>
</evidence>
<dbReference type="Proteomes" id="UP000886998">
    <property type="component" value="Unassembled WGS sequence"/>
</dbReference>
<feature type="compositionally biased region" description="Low complexity" evidence="7">
    <location>
        <begin position="93"/>
        <end position="110"/>
    </location>
</feature>
<gene>
    <name evidence="9" type="primary">Smg6</name>
    <name evidence="9" type="ORF">TNIN_472461</name>
</gene>
<dbReference type="GO" id="GO:0070034">
    <property type="term" value="F:telomerase RNA binding"/>
    <property type="evidence" value="ECO:0007669"/>
    <property type="project" value="TreeGrafter"/>
</dbReference>
<evidence type="ECO:0000256" key="1">
    <source>
        <dbReference type="ARBA" id="ARBA00004123"/>
    </source>
</evidence>
<dbReference type="FunFam" id="3.40.50.1010:FF:000014">
    <property type="entry name" value="telomerase-binding protein EST1A isoform X1"/>
    <property type="match status" value="1"/>
</dbReference>
<feature type="compositionally biased region" description="Basic and acidic residues" evidence="7">
    <location>
        <begin position="309"/>
        <end position="322"/>
    </location>
</feature>
<dbReference type="Gene3D" id="3.40.50.1010">
    <property type="entry name" value="5'-nuclease"/>
    <property type="match status" value="1"/>
</dbReference>
<feature type="region of interest" description="Disordered" evidence="7">
    <location>
        <begin position="75"/>
        <end position="174"/>
    </location>
</feature>
<evidence type="ECO:0000256" key="3">
    <source>
        <dbReference type="ARBA" id="ARBA00022490"/>
    </source>
</evidence>
<comment type="subcellular location">
    <subcellularLocation>
        <location evidence="2">Cytoplasm</location>
    </subcellularLocation>
    <subcellularLocation>
        <location evidence="1">Nucleus</location>
    </subcellularLocation>
</comment>
<dbReference type="InterPro" id="IPR002716">
    <property type="entry name" value="PIN_dom"/>
</dbReference>
<accession>A0A8X6X7J0</accession>
<dbReference type="Pfam" id="PF10374">
    <property type="entry name" value="EST1"/>
    <property type="match status" value="1"/>
</dbReference>
<feature type="region of interest" description="Disordered" evidence="7">
    <location>
        <begin position="21"/>
        <end position="47"/>
    </location>
</feature>
<dbReference type="InterPro" id="IPR045153">
    <property type="entry name" value="Est1/Ebs1-like"/>
</dbReference>
<keyword evidence="6" id="KW-0175">Coiled coil</keyword>
<feature type="compositionally biased region" description="Polar residues" evidence="7">
    <location>
        <begin position="25"/>
        <end position="43"/>
    </location>
</feature>
<dbReference type="SUPFAM" id="SSF48452">
    <property type="entry name" value="TPR-like"/>
    <property type="match status" value="1"/>
</dbReference>
<feature type="compositionally biased region" description="Basic residues" evidence="7">
    <location>
        <begin position="233"/>
        <end position="242"/>
    </location>
</feature>
<dbReference type="InterPro" id="IPR018834">
    <property type="entry name" value="DNA/RNA-bd_Est1-type"/>
</dbReference>
<reference evidence="9" key="1">
    <citation type="submission" date="2020-08" db="EMBL/GenBank/DDBJ databases">
        <title>Multicomponent nature underlies the extraordinary mechanical properties of spider dragline silk.</title>
        <authorList>
            <person name="Kono N."/>
            <person name="Nakamura H."/>
            <person name="Mori M."/>
            <person name="Yoshida Y."/>
            <person name="Ohtoshi R."/>
            <person name="Malay A.D."/>
            <person name="Moran D.A.P."/>
            <person name="Tomita M."/>
            <person name="Numata K."/>
            <person name="Arakawa K."/>
        </authorList>
    </citation>
    <scope>NUCLEOTIDE SEQUENCE</scope>
</reference>
<feature type="region of interest" description="Disordered" evidence="7">
    <location>
        <begin position="204"/>
        <end position="397"/>
    </location>
</feature>
<dbReference type="InterPro" id="IPR019458">
    <property type="entry name" value="Est1-like_N"/>
</dbReference>
<feature type="compositionally biased region" description="Basic and acidic residues" evidence="7">
    <location>
        <begin position="132"/>
        <end position="153"/>
    </location>
</feature>
<dbReference type="SMART" id="SM00670">
    <property type="entry name" value="PINc"/>
    <property type="match status" value="1"/>
</dbReference>
<evidence type="ECO:0000259" key="8">
    <source>
        <dbReference type="SMART" id="SM00670"/>
    </source>
</evidence>
<keyword evidence="3" id="KW-0963">Cytoplasm</keyword>
<dbReference type="PANTHER" id="PTHR15696:SF0">
    <property type="entry name" value="TELOMERASE-BINDING PROTEIN EST1A"/>
    <property type="match status" value="1"/>
</dbReference>
<feature type="compositionally biased region" description="Basic and acidic residues" evidence="7">
    <location>
        <begin position="348"/>
        <end position="360"/>
    </location>
</feature>
<dbReference type="GO" id="GO:0005697">
    <property type="term" value="C:telomerase holoenzyme complex"/>
    <property type="evidence" value="ECO:0007669"/>
    <property type="project" value="TreeGrafter"/>
</dbReference>
<dbReference type="EMBL" id="BMAV01005629">
    <property type="protein sequence ID" value="GFY46811.1"/>
    <property type="molecule type" value="Genomic_DNA"/>
</dbReference>
<keyword evidence="4" id="KW-0866">Nonsense-mediated mRNA decay</keyword>
<evidence type="ECO:0000256" key="7">
    <source>
        <dbReference type="SAM" id="MobiDB-lite"/>
    </source>
</evidence>
<protein>
    <submittedName>
        <fullName evidence="9">Telomerase-binding protein EST1A</fullName>
    </submittedName>
</protein>
<dbReference type="Pfam" id="PF10373">
    <property type="entry name" value="EST1_DNA_bind"/>
    <property type="match status" value="1"/>
</dbReference>
<evidence type="ECO:0000256" key="5">
    <source>
        <dbReference type="ARBA" id="ARBA00023242"/>
    </source>
</evidence>
<feature type="compositionally biased region" description="Polar residues" evidence="7">
    <location>
        <begin position="277"/>
        <end position="290"/>
    </location>
</feature>
<keyword evidence="10" id="KW-1185">Reference proteome</keyword>
<dbReference type="InterPro" id="IPR011990">
    <property type="entry name" value="TPR-like_helical_dom_sf"/>
</dbReference>
<feature type="coiled-coil region" evidence="6">
    <location>
        <begin position="782"/>
        <end position="809"/>
    </location>
</feature>
<organism evidence="9 10">
    <name type="scientific">Trichonephila inaurata madagascariensis</name>
    <dbReference type="NCBI Taxonomy" id="2747483"/>
    <lineage>
        <taxon>Eukaryota</taxon>
        <taxon>Metazoa</taxon>
        <taxon>Ecdysozoa</taxon>
        <taxon>Arthropoda</taxon>
        <taxon>Chelicerata</taxon>
        <taxon>Arachnida</taxon>
        <taxon>Araneae</taxon>
        <taxon>Araneomorphae</taxon>
        <taxon>Entelegynae</taxon>
        <taxon>Araneoidea</taxon>
        <taxon>Nephilidae</taxon>
        <taxon>Trichonephila</taxon>
        <taxon>Trichonephila inaurata</taxon>
    </lineage>
</organism>
<keyword evidence="5" id="KW-0539">Nucleus</keyword>
<dbReference type="GO" id="GO:0042162">
    <property type="term" value="F:telomeric DNA binding"/>
    <property type="evidence" value="ECO:0007669"/>
    <property type="project" value="TreeGrafter"/>
</dbReference>
<dbReference type="OrthoDB" id="2017974at2759"/>
<dbReference type="GO" id="GO:0005737">
    <property type="term" value="C:cytoplasm"/>
    <property type="evidence" value="ECO:0007669"/>
    <property type="project" value="UniProtKB-SubCell"/>
</dbReference>
<dbReference type="CDD" id="cd09885">
    <property type="entry name" value="PIN_Smg6-like"/>
    <property type="match status" value="1"/>
</dbReference>
<name>A0A8X6X7J0_9ARAC</name>
<feature type="coiled-coil region" evidence="6">
    <location>
        <begin position="1168"/>
        <end position="1197"/>
    </location>
</feature>
<evidence type="ECO:0000313" key="9">
    <source>
        <dbReference type="EMBL" id="GFY46811.1"/>
    </source>
</evidence>
<feature type="compositionally biased region" description="Polar residues" evidence="7">
    <location>
        <begin position="323"/>
        <end position="347"/>
    </location>
</feature>
<dbReference type="PANTHER" id="PTHR15696">
    <property type="entry name" value="SMG-7 SUPPRESSOR WITH MORPHOLOGICAL EFFECT ON GENITALIA PROTEIN 7"/>
    <property type="match status" value="1"/>
</dbReference>
<feature type="compositionally biased region" description="Polar residues" evidence="7">
    <location>
        <begin position="220"/>
        <end position="229"/>
    </location>
</feature>
<feature type="domain" description="PIN" evidence="8">
    <location>
        <begin position="1206"/>
        <end position="1358"/>
    </location>
</feature>
<dbReference type="InterPro" id="IPR029060">
    <property type="entry name" value="PIN-like_dom_sf"/>
</dbReference>
<evidence type="ECO:0000256" key="4">
    <source>
        <dbReference type="ARBA" id="ARBA00023161"/>
    </source>
</evidence>
<dbReference type="SUPFAM" id="SSF88723">
    <property type="entry name" value="PIN domain-like"/>
    <property type="match status" value="1"/>
</dbReference>
<dbReference type="Pfam" id="PF13638">
    <property type="entry name" value="PIN_4"/>
    <property type="match status" value="1"/>
</dbReference>